<dbReference type="RefSeq" id="WP_219082747.1">
    <property type="nucleotide sequence ID" value="NZ_JAHBBD010000024.1"/>
</dbReference>
<dbReference type="PANTHER" id="PTHR34980:SF2">
    <property type="entry name" value="INNER MEMBRANE PROTEIN YHAH-RELATED"/>
    <property type="match status" value="1"/>
</dbReference>
<organism evidence="3 4">
    <name type="scientific">Bifidobacterium phasiani</name>
    <dbReference type="NCBI Taxonomy" id="2834431"/>
    <lineage>
        <taxon>Bacteria</taxon>
        <taxon>Bacillati</taxon>
        <taxon>Actinomycetota</taxon>
        <taxon>Actinomycetes</taxon>
        <taxon>Bifidobacteriales</taxon>
        <taxon>Bifidobacteriaceae</taxon>
        <taxon>Bifidobacterium</taxon>
    </lineage>
</organism>
<comment type="caution">
    <text evidence="3">The sequence shown here is derived from an EMBL/GenBank/DDBJ whole genome shotgun (WGS) entry which is preliminary data.</text>
</comment>
<keyword evidence="2" id="KW-1133">Transmembrane helix</keyword>
<feature type="compositionally biased region" description="Low complexity" evidence="1">
    <location>
        <begin position="95"/>
        <end position="108"/>
    </location>
</feature>
<dbReference type="Pfam" id="PF05656">
    <property type="entry name" value="DUF805"/>
    <property type="match status" value="1"/>
</dbReference>
<keyword evidence="2" id="KW-0472">Membrane</keyword>
<evidence type="ECO:0000313" key="3">
    <source>
        <dbReference type="EMBL" id="MBW3083504.1"/>
    </source>
</evidence>
<evidence type="ECO:0000256" key="1">
    <source>
        <dbReference type="SAM" id="MobiDB-lite"/>
    </source>
</evidence>
<dbReference type="EMBL" id="JAHBBD010000024">
    <property type="protein sequence ID" value="MBW3083504.1"/>
    <property type="molecule type" value="Genomic_DNA"/>
</dbReference>
<feature type="transmembrane region" description="Helical" evidence="2">
    <location>
        <begin position="209"/>
        <end position="228"/>
    </location>
</feature>
<feature type="transmembrane region" description="Helical" evidence="2">
    <location>
        <begin position="179"/>
        <end position="203"/>
    </location>
</feature>
<sequence length="327" mass="34897">MTDPQQHGQVPEYGAYANQPVPQNPQADARPGSGAQPGAPQPNVPQYAQPAPAAAPEDRYTQQPAAGAAGVPQYAAQTSQTAQTTPTTPQPNPATPQYGQYAQQPAGAHGWQQPADPYGQAPQYGAPLPQGVPGYAPGDPSVGVPTIDRPYYRCPFGTAIARFFQKYLVFTGRASKSEFWWIILFFVLCGIALSILSSALSFVSDDMPTILSTLWTLATIVPFIALGIRRLHDTNKSGWWLLLPGIPYVITQILDIVVLSRAIDDLGALAFIGANGDTEMMTRQIVEAAQFYVVPGIIGTVCGLVYLISGLVLMLGATNPAGARFDR</sequence>
<proteinExistence type="predicted"/>
<evidence type="ECO:0000256" key="2">
    <source>
        <dbReference type="SAM" id="Phobius"/>
    </source>
</evidence>
<dbReference type="InterPro" id="IPR008523">
    <property type="entry name" value="DUF805"/>
</dbReference>
<keyword evidence="2" id="KW-0812">Transmembrane</keyword>
<protein>
    <submittedName>
        <fullName evidence="3">DUF805 domain-containing protein</fullName>
    </submittedName>
</protein>
<dbReference type="PANTHER" id="PTHR34980">
    <property type="entry name" value="INNER MEMBRANE PROTEIN-RELATED-RELATED"/>
    <property type="match status" value="1"/>
</dbReference>
<feature type="region of interest" description="Disordered" evidence="1">
    <location>
        <begin position="1"/>
        <end position="132"/>
    </location>
</feature>
<gene>
    <name evidence="3" type="ORF">KIH73_09075</name>
</gene>
<keyword evidence="4" id="KW-1185">Reference proteome</keyword>
<dbReference type="Proteomes" id="UP000812844">
    <property type="component" value="Unassembled WGS sequence"/>
</dbReference>
<feature type="compositionally biased region" description="Low complexity" evidence="1">
    <location>
        <begin position="62"/>
        <end position="87"/>
    </location>
</feature>
<reference evidence="3 4" key="1">
    <citation type="submission" date="2021-05" db="EMBL/GenBank/DDBJ databases">
        <title>Phylogenetic classification of ten novel species belonging to the genus Bifidobacterium comprising B. colchicus sp. nov., B. abeli sp. nov., B. bicoloris sp. nov., B. guerezis sp. nov., B. rosaliae sp. nov., B. santillanensis sp. nov., B. argentati sp. nov., B. amazzoni sp. nov., B. pluviali sp. nov., and B. pinnaculum sp. nov.</title>
        <authorList>
            <person name="Lugli G.A."/>
            <person name="Ruiz Garcia L."/>
            <person name="Margolles A."/>
            <person name="Ventura M."/>
        </authorList>
    </citation>
    <scope>NUCLEOTIDE SEQUENCE [LARGE SCALE GENOMIC DNA]</scope>
    <source>
        <strain evidence="3 4">6T3</strain>
    </source>
</reference>
<feature type="compositionally biased region" description="Low complexity" evidence="1">
    <location>
        <begin position="44"/>
        <end position="55"/>
    </location>
</feature>
<feature type="transmembrane region" description="Helical" evidence="2">
    <location>
        <begin position="291"/>
        <end position="317"/>
    </location>
</feature>
<evidence type="ECO:0000313" key="4">
    <source>
        <dbReference type="Proteomes" id="UP000812844"/>
    </source>
</evidence>
<accession>A0ABS6WBR0</accession>
<feature type="transmembrane region" description="Helical" evidence="2">
    <location>
        <begin position="240"/>
        <end position="263"/>
    </location>
</feature>
<name>A0ABS6WBR0_9BIFI</name>